<protein>
    <recommendedName>
        <fullName evidence="6">C2H2-type domain-containing protein</fullName>
    </recommendedName>
</protein>
<sequence length="267" mass="30206">MSSFSISYDDTVDAGLHTSGYSFSSSSSSSSSNVTINYTSNNNEVTAQANIIPISVKEKKIYPCNQCSKFFNRPSALETHNYTHTQEKPFQCLSHNCGRRFSVVSNLRRHFKVHQKGITTVSKISSQERLHCVRKLIKRNSRNPNATDQAPLNFYSSLANTALGYGTIDSQSLTLTTTTTTMRNQNDTMLPSITLEDDITQYLRVSQMVTEQETGSVIQKPYVFRAVSYNLNRTQNDDQLLEDRPSTVAYQQPYINTSFTQLNDFHF</sequence>
<keyword evidence="8" id="KW-1185">Reference proteome</keyword>
<dbReference type="Pfam" id="PF00096">
    <property type="entry name" value="zf-C2H2"/>
    <property type="match status" value="2"/>
</dbReference>
<reference evidence="7 8" key="1">
    <citation type="submission" date="2024-04" db="EMBL/GenBank/DDBJ databases">
        <title>genome sequences of Mucor flavus KT1a and Helicostylum pulchrum KT1b strains isolated from the surface of a dry-aged beef.</title>
        <authorList>
            <person name="Toyotome T."/>
            <person name="Hosono M."/>
            <person name="Torimaru M."/>
            <person name="Fukuda K."/>
            <person name="Mikami N."/>
        </authorList>
    </citation>
    <scope>NUCLEOTIDE SEQUENCE [LARGE SCALE GENOMIC DNA]</scope>
    <source>
        <strain evidence="7 8">KT1a</strain>
    </source>
</reference>
<dbReference type="Proteomes" id="UP001473302">
    <property type="component" value="Unassembled WGS sequence"/>
</dbReference>
<keyword evidence="1" id="KW-0479">Metal-binding</keyword>
<dbReference type="PROSITE" id="PS00028">
    <property type="entry name" value="ZINC_FINGER_C2H2_1"/>
    <property type="match status" value="2"/>
</dbReference>
<keyword evidence="3 5" id="KW-0863">Zinc-finger</keyword>
<evidence type="ECO:0000259" key="6">
    <source>
        <dbReference type="PROSITE" id="PS50157"/>
    </source>
</evidence>
<evidence type="ECO:0000256" key="1">
    <source>
        <dbReference type="ARBA" id="ARBA00022723"/>
    </source>
</evidence>
<feature type="domain" description="C2H2-type" evidence="6">
    <location>
        <begin position="90"/>
        <end position="114"/>
    </location>
</feature>
<evidence type="ECO:0000256" key="3">
    <source>
        <dbReference type="ARBA" id="ARBA00022771"/>
    </source>
</evidence>
<dbReference type="InterPro" id="IPR036236">
    <property type="entry name" value="Znf_C2H2_sf"/>
</dbReference>
<gene>
    <name evidence="7" type="ORF">MFLAVUS_011373</name>
</gene>
<keyword evidence="4" id="KW-0862">Zinc</keyword>
<name>A0ABP9ZFI8_9FUNG</name>
<evidence type="ECO:0000313" key="7">
    <source>
        <dbReference type="EMBL" id="GAA5817816.1"/>
    </source>
</evidence>
<dbReference type="PANTHER" id="PTHR14003">
    <property type="entry name" value="TRANSCRIPTIONAL REPRESSOR PROTEIN YY"/>
    <property type="match status" value="1"/>
</dbReference>
<proteinExistence type="predicted"/>
<evidence type="ECO:0000256" key="5">
    <source>
        <dbReference type="PROSITE-ProRule" id="PRU00042"/>
    </source>
</evidence>
<evidence type="ECO:0000313" key="8">
    <source>
        <dbReference type="Proteomes" id="UP001473302"/>
    </source>
</evidence>
<comment type="caution">
    <text evidence="7">The sequence shown here is derived from an EMBL/GenBank/DDBJ whole genome shotgun (WGS) entry which is preliminary data.</text>
</comment>
<accession>A0ABP9ZFI8</accession>
<dbReference type="PANTHER" id="PTHR14003:SF19">
    <property type="entry name" value="YY2 TRANSCRIPTION FACTOR"/>
    <property type="match status" value="1"/>
</dbReference>
<dbReference type="PROSITE" id="PS50157">
    <property type="entry name" value="ZINC_FINGER_C2H2_2"/>
    <property type="match status" value="2"/>
</dbReference>
<feature type="domain" description="C2H2-type" evidence="6">
    <location>
        <begin position="62"/>
        <end position="89"/>
    </location>
</feature>
<keyword evidence="2" id="KW-0677">Repeat</keyword>
<dbReference type="InterPro" id="IPR013087">
    <property type="entry name" value="Znf_C2H2_type"/>
</dbReference>
<dbReference type="EMBL" id="BAABUK010000051">
    <property type="protein sequence ID" value="GAA5817816.1"/>
    <property type="molecule type" value="Genomic_DNA"/>
</dbReference>
<evidence type="ECO:0000256" key="4">
    <source>
        <dbReference type="ARBA" id="ARBA00022833"/>
    </source>
</evidence>
<dbReference type="SUPFAM" id="SSF57667">
    <property type="entry name" value="beta-beta-alpha zinc fingers"/>
    <property type="match status" value="1"/>
</dbReference>
<dbReference type="Gene3D" id="3.30.160.60">
    <property type="entry name" value="Classic Zinc Finger"/>
    <property type="match status" value="2"/>
</dbReference>
<evidence type="ECO:0000256" key="2">
    <source>
        <dbReference type="ARBA" id="ARBA00022737"/>
    </source>
</evidence>
<organism evidence="7 8">
    <name type="scientific">Mucor flavus</name>
    <dbReference type="NCBI Taxonomy" id="439312"/>
    <lineage>
        <taxon>Eukaryota</taxon>
        <taxon>Fungi</taxon>
        <taxon>Fungi incertae sedis</taxon>
        <taxon>Mucoromycota</taxon>
        <taxon>Mucoromycotina</taxon>
        <taxon>Mucoromycetes</taxon>
        <taxon>Mucorales</taxon>
        <taxon>Mucorineae</taxon>
        <taxon>Mucoraceae</taxon>
        <taxon>Mucor</taxon>
    </lineage>
</organism>
<dbReference type="SMART" id="SM00355">
    <property type="entry name" value="ZnF_C2H2"/>
    <property type="match status" value="2"/>
</dbReference>